<sequence>MAALNHPTAHSASSTALLVCDLQTMILGMVDEGKKPKLIDATKTLLAAARANGVQIFHCVIDTELDPLPTCKVADRWATAFKPALTANPVLAQEPPEVAAPAGALNEREITVGRRPGHVSALRSNGLTPALLREKYGVTSLVICGISTSGVVLSTVKQASDDDFIVTVVEEACIDPSPELHKLLMEKAFLSAAWVMNLEEAVSVLGSK</sequence>
<dbReference type="PANTHER" id="PTHR43540:SF1">
    <property type="entry name" value="ISOCHORISMATASE HYDROLASE"/>
    <property type="match status" value="1"/>
</dbReference>
<evidence type="ECO:0000313" key="5">
    <source>
        <dbReference type="Proteomes" id="UP001218188"/>
    </source>
</evidence>
<evidence type="ECO:0000256" key="2">
    <source>
        <dbReference type="ARBA" id="ARBA00022801"/>
    </source>
</evidence>
<evidence type="ECO:0000259" key="3">
    <source>
        <dbReference type="Pfam" id="PF00857"/>
    </source>
</evidence>
<dbReference type="InterPro" id="IPR000868">
    <property type="entry name" value="Isochorismatase-like_dom"/>
</dbReference>
<organism evidence="4 5">
    <name type="scientific">Mycena alexandri</name>
    <dbReference type="NCBI Taxonomy" id="1745969"/>
    <lineage>
        <taxon>Eukaryota</taxon>
        <taxon>Fungi</taxon>
        <taxon>Dikarya</taxon>
        <taxon>Basidiomycota</taxon>
        <taxon>Agaricomycotina</taxon>
        <taxon>Agaricomycetes</taxon>
        <taxon>Agaricomycetidae</taxon>
        <taxon>Agaricales</taxon>
        <taxon>Marasmiineae</taxon>
        <taxon>Mycenaceae</taxon>
        <taxon>Mycena</taxon>
    </lineage>
</organism>
<protein>
    <submittedName>
        <fullName evidence="4">Isochorismatase-like protein</fullName>
    </submittedName>
</protein>
<name>A0AAD6X6L1_9AGAR</name>
<evidence type="ECO:0000256" key="1">
    <source>
        <dbReference type="ARBA" id="ARBA00006336"/>
    </source>
</evidence>
<comment type="similarity">
    <text evidence="1">Belongs to the isochorismatase family.</text>
</comment>
<dbReference type="EMBL" id="JARJCM010000037">
    <property type="protein sequence ID" value="KAJ7037385.1"/>
    <property type="molecule type" value="Genomic_DNA"/>
</dbReference>
<comment type="caution">
    <text evidence="4">The sequence shown here is derived from an EMBL/GenBank/DDBJ whole genome shotgun (WGS) entry which is preliminary data.</text>
</comment>
<dbReference type="Gene3D" id="3.40.50.850">
    <property type="entry name" value="Isochorismatase-like"/>
    <property type="match status" value="1"/>
</dbReference>
<accession>A0AAD6X6L1</accession>
<dbReference type="GO" id="GO:0016787">
    <property type="term" value="F:hydrolase activity"/>
    <property type="evidence" value="ECO:0007669"/>
    <property type="project" value="UniProtKB-KW"/>
</dbReference>
<dbReference type="AlphaFoldDB" id="A0AAD6X6L1"/>
<dbReference type="PANTHER" id="PTHR43540">
    <property type="entry name" value="PEROXYUREIDOACRYLATE/UREIDOACRYLATE AMIDOHYDROLASE-RELATED"/>
    <property type="match status" value="1"/>
</dbReference>
<dbReference type="Pfam" id="PF00857">
    <property type="entry name" value="Isochorismatase"/>
    <property type="match status" value="1"/>
</dbReference>
<dbReference type="CDD" id="cd00431">
    <property type="entry name" value="cysteine_hydrolases"/>
    <property type="match status" value="1"/>
</dbReference>
<dbReference type="SUPFAM" id="SSF52499">
    <property type="entry name" value="Isochorismatase-like hydrolases"/>
    <property type="match status" value="1"/>
</dbReference>
<keyword evidence="2" id="KW-0378">Hydrolase</keyword>
<reference evidence="4" key="1">
    <citation type="submission" date="2023-03" db="EMBL/GenBank/DDBJ databases">
        <title>Massive genome expansion in bonnet fungi (Mycena s.s.) driven by repeated elements and novel gene families across ecological guilds.</title>
        <authorList>
            <consortium name="Lawrence Berkeley National Laboratory"/>
            <person name="Harder C.B."/>
            <person name="Miyauchi S."/>
            <person name="Viragh M."/>
            <person name="Kuo A."/>
            <person name="Thoen E."/>
            <person name="Andreopoulos B."/>
            <person name="Lu D."/>
            <person name="Skrede I."/>
            <person name="Drula E."/>
            <person name="Henrissat B."/>
            <person name="Morin E."/>
            <person name="Kohler A."/>
            <person name="Barry K."/>
            <person name="LaButti K."/>
            <person name="Morin E."/>
            <person name="Salamov A."/>
            <person name="Lipzen A."/>
            <person name="Mereny Z."/>
            <person name="Hegedus B."/>
            <person name="Baldrian P."/>
            <person name="Stursova M."/>
            <person name="Weitz H."/>
            <person name="Taylor A."/>
            <person name="Grigoriev I.V."/>
            <person name="Nagy L.G."/>
            <person name="Martin F."/>
            <person name="Kauserud H."/>
        </authorList>
    </citation>
    <scope>NUCLEOTIDE SEQUENCE</scope>
    <source>
        <strain evidence="4">CBHHK200</strain>
    </source>
</reference>
<proteinExistence type="inferred from homology"/>
<dbReference type="Proteomes" id="UP001218188">
    <property type="component" value="Unassembled WGS sequence"/>
</dbReference>
<dbReference type="InterPro" id="IPR036380">
    <property type="entry name" value="Isochorismatase-like_sf"/>
</dbReference>
<dbReference type="InterPro" id="IPR050272">
    <property type="entry name" value="Isochorismatase-like_hydrls"/>
</dbReference>
<evidence type="ECO:0000313" key="4">
    <source>
        <dbReference type="EMBL" id="KAJ7037385.1"/>
    </source>
</evidence>
<gene>
    <name evidence="4" type="ORF">C8F04DRAFT_1092270</name>
</gene>
<keyword evidence="5" id="KW-1185">Reference proteome</keyword>
<feature type="domain" description="Isochorismatase-like" evidence="3">
    <location>
        <begin position="15"/>
        <end position="200"/>
    </location>
</feature>